<proteinExistence type="predicted"/>
<evidence type="ECO:0000313" key="1">
    <source>
        <dbReference type="EMBL" id="AHZ09688.1"/>
    </source>
</evidence>
<keyword evidence="2" id="KW-1185">Reference proteome</keyword>
<sequence>MVIEFNGENHFVKDIWDFIELLPKEIQNDVTDLVDDEIDKNVAPIWEML</sequence>
<dbReference type="EMBL" id="KJ489397">
    <property type="protein sequence ID" value="AHZ09688.1"/>
    <property type="molecule type" value="Genomic_DNA"/>
</dbReference>
<reference evidence="2" key="1">
    <citation type="submission" date="2014-09" db="EMBL/GenBank/DDBJ databases">
        <authorList>
            <person name="Sauder A.B."/>
            <person name="McKenzie Q.R."/>
            <person name="Temple L.M."/>
            <person name="Alexis B.K."/>
            <person name="Al-Atrache Z."/>
            <person name="Lewis L.O."/>
            <person name="Loesser-Casey K.E."/>
            <person name="Mitchell K.J."/>
        </authorList>
    </citation>
    <scope>NUCLEOTIDE SEQUENCE [LARGE SCALE GENOMIC DNA]</scope>
</reference>
<dbReference type="KEGG" id="vg:19526554"/>
<dbReference type="Proteomes" id="UP000026902">
    <property type="component" value="Segment"/>
</dbReference>
<dbReference type="RefSeq" id="YP_009037154.1">
    <property type="nucleotide sequence ID" value="NC_024216.1"/>
</dbReference>
<name>A0A024B151_9CAUD</name>
<accession>A0A024B151</accession>
<protein>
    <submittedName>
        <fullName evidence="1">Uncharacterized protein</fullName>
    </submittedName>
</protein>
<organism evidence="1 2">
    <name type="scientific">Bacillus phage CAM003</name>
    <dbReference type="NCBI Taxonomy" id="1486657"/>
    <lineage>
        <taxon>Viruses</taxon>
        <taxon>Duplodnaviria</taxon>
        <taxon>Heunggongvirae</taxon>
        <taxon>Uroviricota</taxon>
        <taxon>Caudoviricetes</taxon>
        <taxon>Herelleviridae</taxon>
        <taxon>Bastillevirinae</taxon>
        <taxon>Bastillevirus</taxon>
        <taxon>Bastillevirus CAM003</taxon>
    </lineage>
</organism>
<evidence type="ECO:0000313" key="2">
    <source>
        <dbReference type="Proteomes" id="UP000026902"/>
    </source>
</evidence>
<dbReference type="GeneID" id="19526554"/>